<dbReference type="SMART" id="SM00487">
    <property type="entry name" value="DEXDc"/>
    <property type="match status" value="1"/>
</dbReference>
<keyword evidence="5" id="KW-0347">Helicase</keyword>
<dbReference type="SUPFAM" id="SSF52540">
    <property type="entry name" value="P-loop containing nucleoside triphosphate hydrolases"/>
    <property type="match status" value="1"/>
</dbReference>
<evidence type="ECO:0000259" key="4">
    <source>
        <dbReference type="PROSITE" id="PS51194"/>
    </source>
</evidence>
<keyword evidence="5" id="KW-0378">Hydrolase</keyword>
<dbReference type="GO" id="GO:0004386">
    <property type="term" value="F:helicase activity"/>
    <property type="evidence" value="ECO:0007669"/>
    <property type="project" value="UniProtKB-KW"/>
</dbReference>
<dbReference type="Pfam" id="PF00270">
    <property type="entry name" value="DEAD"/>
    <property type="match status" value="1"/>
</dbReference>
<proteinExistence type="predicted"/>
<dbReference type="InterPro" id="IPR027417">
    <property type="entry name" value="P-loop_NTPase"/>
</dbReference>
<dbReference type="SMART" id="SM00490">
    <property type="entry name" value="HELICc"/>
    <property type="match status" value="1"/>
</dbReference>
<dbReference type="InterPro" id="IPR055227">
    <property type="entry name" value="HRQ1_WHD"/>
</dbReference>
<dbReference type="PROSITE" id="PS51194">
    <property type="entry name" value="HELICASE_CTER"/>
    <property type="match status" value="1"/>
</dbReference>
<dbReference type="InterPro" id="IPR011545">
    <property type="entry name" value="DEAD/DEAH_box_helicase_dom"/>
</dbReference>
<dbReference type="Pfam" id="PF22982">
    <property type="entry name" value="WHD_HRQ1"/>
    <property type="match status" value="1"/>
</dbReference>
<organism evidence="5 6">
    <name type="scientific">Streptomyces decoyicus</name>
    <dbReference type="NCBI Taxonomy" id="249567"/>
    <lineage>
        <taxon>Bacteria</taxon>
        <taxon>Bacillati</taxon>
        <taxon>Actinomycetota</taxon>
        <taxon>Actinomycetes</taxon>
        <taxon>Kitasatosporales</taxon>
        <taxon>Streptomycetaceae</taxon>
        <taxon>Streptomyces</taxon>
    </lineage>
</organism>
<evidence type="ECO:0000313" key="6">
    <source>
        <dbReference type="Proteomes" id="UP001344251"/>
    </source>
</evidence>
<dbReference type="CDD" id="cd18797">
    <property type="entry name" value="SF2_C_Hrq"/>
    <property type="match status" value="1"/>
</dbReference>
<feature type="domain" description="Helicase ATP-binding" evidence="3">
    <location>
        <begin position="77"/>
        <end position="263"/>
    </location>
</feature>
<keyword evidence="1" id="KW-0547">Nucleotide-binding</keyword>
<dbReference type="InterPro" id="IPR022307">
    <property type="entry name" value="Helicase_put_actinobac"/>
</dbReference>
<evidence type="ECO:0000259" key="3">
    <source>
        <dbReference type="PROSITE" id="PS51192"/>
    </source>
</evidence>
<dbReference type="InterPro" id="IPR018973">
    <property type="entry name" value="MZB"/>
</dbReference>
<sequence>MASNPVPPDAGARPSPGMILERLARGATRAARITHTEHLPPRIGRHADWPEQIRPEVIDAIRSAGIERPWAHQARTSEHALRGESVVVATGTASGKSLAYLAPVLSTLLDGSEAPNGRGATALYLAPTKALAADQRRAVRELAAPLGTAVRPAVYDGDTPVEEREWVRQYGNYVLTNPDMLHRGILPAHARWSSFLRALRYVVIDECHSYRGVFGSHVAQVIRRLRRICARYGSEPVFLLASATAAKPAQAATRLTGLPVVEITEDTSPRGEVVFALWEPPLTELHGEQGAPVRRTATAETADLLTDLAVQGVRTVAFVRSRRGAELIALIAQERLAEVDRSLPGRVAAYRGGYLPEERRALERALHNGDLLGLAATTALELGVDVSGLDAVVIAGYPGTRASLWQQAGRAGRSGQGALAVLVARDDPLDTYLVHHPEALFDQPVESTVLDPDNPYVLAPHLCAAAAELPLTESDFVLFGPAAGGLMPQLEAANLLRRRARAWHWTRRERAADLTDIRGQGGPPVQIVEAGTGRLLGTVDAAAAHTTVHDGAVHLHQGRTHVVQHLDLADNVALVEEASPPYSTTARDTTAIAVLETDTEIPWGDGRLCFGSVEVTNQVVSFLRRKLITGEILGETKLDLPPRTLRTRAVWWTVTEDQLDAARVNPEQLGGALHAAEHASIGMLPLFATCDRWDIGGVSIPLHPDTLLPTVFVYDGHPGGAGFAERAFHTAAAWLTATRDAIASCECEAGCPSCIQSPKCGNGNDPLHKRGAIRLLGELLRGAPRGT</sequence>
<gene>
    <name evidence="5" type="ORF">OG863_18860</name>
</gene>
<dbReference type="CDD" id="cd17923">
    <property type="entry name" value="DEXHc_Hrq1-like"/>
    <property type="match status" value="1"/>
</dbReference>
<evidence type="ECO:0000256" key="2">
    <source>
        <dbReference type="ARBA" id="ARBA00022840"/>
    </source>
</evidence>
<keyword evidence="6" id="KW-1185">Reference proteome</keyword>
<feature type="domain" description="Helicase C-terminal" evidence="4">
    <location>
        <begin position="304"/>
        <end position="456"/>
    </location>
</feature>
<accession>A0ABZ1FIJ6</accession>
<dbReference type="NCBIfam" id="TIGR03817">
    <property type="entry name" value="DECH_helic"/>
    <property type="match status" value="1"/>
</dbReference>
<dbReference type="Gene3D" id="3.40.50.300">
    <property type="entry name" value="P-loop containing nucleotide triphosphate hydrolases"/>
    <property type="match status" value="2"/>
</dbReference>
<dbReference type="EMBL" id="CP109106">
    <property type="protein sequence ID" value="WSB69844.1"/>
    <property type="molecule type" value="Genomic_DNA"/>
</dbReference>
<dbReference type="Pfam" id="PF00271">
    <property type="entry name" value="Helicase_C"/>
    <property type="match status" value="1"/>
</dbReference>
<dbReference type="InterPro" id="IPR001650">
    <property type="entry name" value="Helicase_C-like"/>
</dbReference>
<keyword evidence="2" id="KW-0067">ATP-binding</keyword>
<reference evidence="5 6" key="1">
    <citation type="submission" date="2022-10" db="EMBL/GenBank/DDBJ databases">
        <title>The complete genomes of actinobacterial strains from the NBC collection.</title>
        <authorList>
            <person name="Joergensen T.S."/>
            <person name="Alvarez Arevalo M."/>
            <person name="Sterndorff E.B."/>
            <person name="Faurdal D."/>
            <person name="Vuksanovic O."/>
            <person name="Mourched A.-S."/>
            <person name="Charusanti P."/>
            <person name="Shaw S."/>
            <person name="Blin K."/>
            <person name="Weber T."/>
        </authorList>
    </citation>
    <scope>NUCLEOTIDE SEQUENCE [LARGE SCALE GENOMIC DNA]</scope>
    <source>
        <strain evidence="5 6">NBC 01774</strain>
    </source>
</reference>
<dbReference type="PANTHER" id="PTHR47957:SF3">
    <property type="entry name" value="ATP-DEPENDENT HELICASE HRQ1"/>
    <property type="match status" value="1"/>
</dbReference>
<dbReference type="Pfam" id="PF09369">
    <property type="entry name" value="MZB"/>
    <property type="match status" value="1"/>
</dbReference>
<dbReference type="PROSITE" id="PS51192">
    <property type="entry name" value="HELICASE_ATP_BIND_1"/>
    <property type="match status" value="1"/>
</dbReference>
<evidence type="ECO:0000313" key="5">
    <source>
        <dbReference type="EMBL" id="WSB69844.1"/>
    </source>
</evidence>
<dbReference type="PANTHER" id="PTHR47957">
    <property type="entry name" value="ATP-DEPENDENT HELICASE HRQ1"/>
    <property type="match status" value="1"/>
</dbReference>
<evidence type="ECO:0000256" key="1">
    <source>
        <dbReference type="ARBA" id="ARBA00022741"/>
    </source>
</evidence>
<protein>
    <submittedName>
        <fullName evidence="5">DEAD/DEAH box helicase</fullName>
    </submittedName>
</protein>
<name>A0ABZ1FIJ6_9ACTN</name>
<dbReference type="RefSeq" id="WP_326619383.1">
    <property type="nucleotide sequence ID" value="NZ_CP109106.1"/>
</dbReference>
<dbReference type="Proteomes" id="UP001344251">
    <property type="component" value="Chromosome"/>
</dbReference>
<dbReference type="InterPro" id="IPR014001">
    <property type="entry name" value="Helicase_ATP-bd"/>
</dbReference>